<protein>
    <recommendedName>
        <fullName evidence="3">DUF2513 domain-containing protein</fullName>
    </recommendedName>
</protein>
<accession>A0A242M3E5</accession>
<proteinExistence type="predicted"/>
<name>A0A242M3E5_CABSO</name>
<dbReference type="AlphaFoldDB" id="A0A242M3E5"/>
<evidence type="ECO:0008006" key="3">
    <source>
        <dbReference type="Google" id="ProtNLM"/>
    </source>
</evidence>
<dbReference type="Pfam" id="PF10711">
    <property type="entry name" value="DUF2513"/>
    <property type="match status" value="1"/>
</dbReference>
<comment type="caution">
    <text evidence="1">The sequence shown here is derived from an EMBL/GenBank/DDBJ whole genome shotgun (WGS) entry which is preliminary data.</text>
</comment>
<dbReference type="InterPro" id="IPR019650">
    <property type="entry name" value="DUF2513"/>
</dbReference>
<organism evidence="1 2">
    <name type="scientific">Caballeronia sordidicola</name>
    <name type="common">Burkholderia sordidicola</name>
    <dbReference type="NCBI Taxonomy" id="196367"/>
    <lineage>
        <taxon>Bacteria</taxon>
        <taxon>Pseudomonadati</taxon>
        <taxon>Pseudomonadota</taxon>
        <taxon>Betaproteobacteria</taxon>
        <taxon>Burkholderiales</taxon>
        <taxon>Burkholderiaceae</taxon>
        <taxon>Caballeronia</taxon>
    </lineage>
</organism>
<evidence type="ECO:0000313" key="1">
    <source>
        <dbReference type="EMBL" id="OTP65713.1"/>
    </source>
</evidence>
<dbReference type="Proteomes" id="UP000195221">
    <property type="component" value="Unassembled WGS sequence"/>
</dbReference>
<gene>
    <name evidence="1" type="ORF">PAMC26577_38960</name>
</gene>
<reference evidence="1 2" key="1">
    <citation type="submission" date="2017-03" db="EMBL/GenBank/DDBJ databases">
        <title>Genome analysis of strain PAMC 26577.</title>
        <authorList>
            <person name="Oh H.-M."/>
            <person name="Yang J.-A."/>
        </authorList>
    </citation>
    <scope>NUCLEOTIDE SEQUENCE [LARGE SCALE GENOMIC DNA]</scope>
    <source>
        <strain evidence="1 2">PAMC 26577</strain>
    </source>
</reference>
<dbReference type="EMBL" id="NBTZ01000174">
    <property type="protein sequence ID" value="OTP65713.1"/>
    <property type="molecule type" value="Genomic_DNA"/>
</dbReference>
<sequence length="127" mass="14058">MKRDMDLIRELMLKLESLPMEYGDNVHIAPDTPAVHVEGYSFSQLAYHLDLIVQAGFTERSKSHPTIGFMFKGLSWSGHDFLDSVRSPDVWDKTKKVASAAGGFTVDLLVATAKTYLETKIKGLIGG</sequence>
<evidence type="ECO:0000313" key="2">
    <source>
        <dbReference type="Proteomes" id="UP000195221"/>
    </source>
</evidence>